<feature type="domain" description="GOLD" evidence="9">
    <location>
        <begin position="46"/>
        <end position="142"/>
    </location>
</feature>
<feature type="transmembrane region" description="Helical" evidence="8">
    <location>
        <begin position="196"/>
        <end position="217"/>
    </location>
</feature>
<accession>A0A6P8K8A0</accession>
<dbReference type="SMART" id="SM01190">
    <property type="entry name" value="EMP24_GP25L"/>
    <property type="match status" value="1"/>
</dbReference>
<evidence type="ECO:0000259" key="9">
    <source>
        <dbReference type="PROSITE" id="PS50866"/>
    </source>
</evidence>
<comment type="similarity">
    <text evidence="2">Belongs to the EMP24/GP25L family.</text>
</comment>
<dbReference type="InterPro" id="IPR015720">
    <property type="entry name" value="Emp24-like"/>
</dbReference>
<evidence type="ECO:0000256" key="3">
    <source>
        <dbReference type="ARBA" id="ARBA00022473"/>
    </source>
</evidence>
<evidence type="ECO:0000256" key="8">
    <source>
        <dbReference type="SAM" id="Phobius"/>
    </source>
</evidence>
<evidence type="ECO:0000313" key="11">
    <source>
        <dbReference type="RefSeq" id="XP_033165170.1"/>
    </source>
</evidence>
<comment type="subcellular location">
    <subcellularLocation>
        <location evidence="1">Membrane</location>
        <topology evidence="1">Single-pass type I membrane protein</topology>
    </subcellularLocation>
</comment>
<protein>
    <submittedName>
        <fullName evidence="11">Transmembrane emp24 domain-containing protein eca-like isoform X1</fullName>
    </submittedName>
</protein>
<evidence type="ECO:0000256" key="5">
    <source>
        <dbReference type="ARBA" id="ARBA00022729"/>
    </source>
</evidence>
<keyword evidence="7 8" id="KW-0472">Membrane</keyword>
<name>A0A6P8K8A0_DROMA</name>
<feature type="transmembrane region" description="Helical" evidence="8">
    <location>
        <begin position="21"/>
        <end position="41"/>
    </location>
</feature>
<reference evidence="11" key="1">
    <citation type="submission" date="2025-08" db="UniProtKB">
        <authorList>
            <consortium name="RefSeq"/>
        </authorList>
    </citation>
    <scope>IDENTIFICATION</scope>
    <source>
        <strain evidence="11">Mau12</strain>
        <tissue evidence="11">Whole Body</tissue>
    </source>
</reference>
<keyword evidence="4 8" id="KW-0812">Transmembrane</keyword>
<keyword evidence="5" id="KW-0732">Signal</keyword>
<evidence type="ECO:0000256" key="4">
    <source>
        <dbReference type="ARBA" id="ARBA00022692"/>
    </source>
</evidence>
<organism evidence="10 11">
    <name type="scientific">Drosophila mauritiana</name>
    <name type="common">Fruit fly</name>
    <dbReference type="NCBI Taxonomy" id="7226"/>
    <lineage>
        <taxon>Eukaryota</taxon>
        <taxon>Metazoa</taxon>
        <taxon>Ecdysozoa</taxon>
        <taxon>Arthropoda</taxon>
        <taxon>Hexapoda</taxon>
        <taxon>Insecta</taxon>
        <taxon>Pterygota</taxon>
        <taxon>Neoptera</taxon>
        <taxon>Endopterygota</taxon>
        <taxon>Diptera</taxon>
        <taxon>Brachycera</taxon>
        <taxon>Muscomorpha</taxon>
        <taxon>Ephydroidea</taxon>
        <taxon>Drosophilidae</taxon>
        <taxon>Drosophila</taxon>
        <taxon>Sophophora</taxon>
    </lineage>
</organism>
<evidence type="ECO:0000256" key="7">
    <source>
        <dbReference type="ARBA" id="ARBA00023136"/>
    </source>
</evidence>
<keyword evidence="10" id="KW-1185">Reference proteome</keyword>
<dbReference type="RefSeq" id="XP_033165170.1">
    <property type="nucleotide sequence ID" value="XM_033309279.1"/>
</dbReference>
<evidence type="ECO:0000256" key="2">
    <source>
        <dbReference type="ARBA" id="ARBA00007104"/>
    </source>
</evidence>
<evidence type="ECO:0000256" key="1">
    <source>
        <dbReference type="ARBA" id="ARBA00004479"/>
    </source>
</evidence>
<dbReference type="GO" id="GO:0016020">
    <property type="term" value="C:membrane"/>
    <property type="evidence" value="ECO:0007669"/>
    <property type="project" value="UniProtKB-SubCell"/>
</dbReference>
<dbReference type="Proteomes" id="UP000515162">
    <property type="component" value="Chromosome 3R"/>
</dbReference>
<dbReference type="InterPro" id="IPR009038">
    <property type="entry name" value="GOLD_dom"/>
</dbReference>
<sequence>MAFSPQRDRFTRISQAMQPQLVFLLLFLGILHGTCGLYFNMREKEQKCFIQTTPDDMDVLVQYAIEVEDPSTGGFMPASPGLGMHVDVRDSMDKVVLSRVYSSKGLLKFTTHCPGDHRICLQPNSTAWFEGALLRVHLNIETGERSVNYERIRKTNNMDIMQLRVLQLINQAEDISRNQNYQRFVEKQFLRTTDNIYFNIICFSVAQIVILVLLWAFQYHMLFRQPSLYLAYCEILCESGLSRFRTPEAFRTLITIVGANGQGLTTQALAQWISQFKDAEKTDEQLQQLVNDKVKAKVEEFVGKFLTKPAPQIPENVKGSFYASNVQLTKLLSSARRNRSVHLKDDSFLLICECEDCKAESNTVDTQS</sequence>
<gene>
    <name evidence="11" type="primary">LOC117144222</name>
</gene>
<dbReference type="PANTHER" id="PTHR22811">
    <property type="entry name" value="TRANSMEMBRANE EMP24 DOMAIN-CONTAINING PROTEIN"/>
    <property type="match status" value="1"/>
</dbReference>
<dbReference type="Pfam" id="PF01105">
    <property type="entry name" value="EMP24_GP25L"/>
    <property type="match status" value="1"/>
</dbReference>
<dbReference type="GeneID" id="117144222"/>
<keyword evidence="6 8" id="KW-1133">Transmembrane helix</keyword>
<dbReference type="PROSITE" id="PS50866">
    <property type="entry name" value="GOLD"/>
    <property type="match status" value="1"/>
</dbReference>
<dbReference type="AlphaFoldDB" id="A0A6P8K8A0"/>
<proteinExistence type="inferred from homology"/>
<keyword evidence="3" id="KW-0217">Developmental protein</keyword>
<evidence type="ECO:0000313" key="10">
    <source>
        <dbReference type="Proteomes" id="UP000515162"/>
    </source>
</evidence>
<evidence type="ECO:0000256" key="6">
    <source>
        <dbReference type="ARBA" id="ARBA00022989"/>
    </source>
</evidence>